<evidence type="ECO:0008006" key="4">
    <source>
        <dbReference type="Google" id="ProtNLM"/>
    </source>
</evidence>
<feature type="compositionally biased region" description="Basic and acidic residues" evidence="1">
    <location>
        <begin position="634"/>
        <end position="663"/>
    </location>
</feature>
<evidence type="ECO:0000313" key="3">
    <source>
        <dbReference type="Proteomes" id="UP000033188"/>
    </source>
</evidence>
<dbReference type="STRING" id="5866.A0A061D2G0"/>
<feature type="region of interest" description="Disordered" evidence="1">
    <location>
        <begin position="1043"/>
        <end position="1065"/>
    </location>
</feature>
<dbReference type="VEuPathDB" id="PiroplasmaDB:BBBOND_0201130"/>
<proteinExistence type="predicted"/>
<feature type="compositionally biased region" description="Acidic residues" evidence="1">
    <location>
        <begin position="429"/>
        <end position="457"/>
    </location>
</feature>
<feature type="compositionally biased region" description="Polar residues" evidence="1">
    <location>
        <begin position="930"/>
        <end position="956"/>
    </location>
</feature>
<name>A0A061D2G0_BABBI</name>
<feature type="compositionally biased region" description="Low complexity" evidence="1">
    <location>
        <begin position="525"/>
        <end position="561"/>
    </location>
</feature>
<feature type="region of interest" description="Disordered" evidence="1">
    <location>
        <begin position="1369"/>
        <end position="1403"/>
    </location>
</feature>
<feature type="compositionally biased region" description="Basic and acidic residues" evidence="1">
    <location>
        <begin position="480"/>
        <end position="490"/>
    </location>
</feature>
<dbReference type="KEGG" id="bbig:BBBOND_0201130"/>
<sequence length="1790" mass="199692">MAVKGTPVVAAHGVPLKTLKDCLQFLEWLKNRTDVQSSVANRLKRLLEKMYTKVDQRQIESALAQFLNHISTFYHKLCNGAEKIINKPRTAKNALNALFECIPKVLSVMYFFRYHVDEGFKALGGGGWADKGVGVVASYANLGLQLSTYMKFATDIDKYLIEKNYTATYGVIPGGFASDELKPDYQGKYPQGKYMLTDVKNILEKETNKNNLFRDVFSTSVLSKNSGTNTANIANALRLVEDFCRIFERVTKDVEFKNHLQSNRMCINWEELEKHCGKLKGSLGKIFTRGRFSFTGYAREYENLNKENTAKKMATWLKKHLPEMKNNLAQIQFFSSIKHKLNMKRLKSSGLTPSQAPMVATYFTKNFIHYGFTFYFNKYNAKTAPYDILEKDWDSAISELKKPNGDLDQLKTILDGNMCSKKKEREDRGEEGEKEEDEDEEDDEPPDEILEDVESEDLPSPTKTEATKTEAAKPVVTKADSPDDPDKKNEGAQNQGKKAEGAQNQGKKVEGGPNQDYAQSDGNVPSAASPSPDAPGPSSGQDLGDQAATSGAGQQSGQEAQPSRSTNAPNAGTDVDRGGGEGITSNHSVTTSRKDSPRTCPNGKPAIYDRDGKKSFCFPEYKTPVPPKVLRGKSMADIKAMADADTEKRKLEDEEEHQRQQERIKTVHPVVQSSEYYYNNRDPYYNIPPPISSDSHTRSDRERPTLDGVPQEETSQLLNAVVRSRQKDWDQYYLQQQERKMALQKKLYNAYDDHLQDSAIKLAAAESAKQQQLEQKYKNEIHRRVQNISRIPVPPKPPLSITLEPDIVSTLSPMAYITGAETRYISDKHRVSPVAIPNAAAQYGNPVINTPVAVTLDDKIMAESTGVTGNTIKNELHKIKTAHVPDAVSGQVLPNDFEDSSRKREETGIVNTYFQQGTILHGSAIKPHTSKPQTFASWRSPKNSSNPPVSLKKSQGLSKASEVYGMVLEPNQQGKTNVPLHKFKKPHKTLQVQELDGNPYSILMDVDGVDLTKPSTKKVKIVAPQAIPPPVPPVLASGVVVPNTKQHSPSTALISSKPSGLSSTRMDSIDTVQPDEYPVTLFSDISSSVMNNEPNHIKIVQVPDAMNAPMSLPAEPIGYSISDPRDAREAEKQKLQYQYADHDLKNYHDQRAQILADEKDRHAKYLELVIKDDDKEKENRKLLQDVDEKLVVPQSKSDGIDVAAVTLDTLQAGHMGLPIIDSGPAMKLRQDGYVSTTPRAIQPDDYLKEKMALEAETKNVVNGGIQISVKQPYVTELHDNPNHFDIQIDVAQRPFQDLVHNIDLDDPYANTADILKDELKPAGDKGFSGMPNTNFDLDFAPKRIGLEGYEDPGMPRDSPRKADERVINPFSTDECQNPWSVDTSSTDTPPPPASALPPTDHLPPPKTVREMLHWFVGLSQYGLIGVVTEHVKGFLKGYNTDAFEVTGDSDQLTASHVAAKLTEACLYSATVIYKVRHNNDFKAFSTFDFKSEYSKFCYSPDPAGLLCQLRDYVYACHHQLEFLKAQSSRDKLSGGWENYEYGSDITASKSPLQAFLTDDWGSTFETHPFDPCNLCLKSRVRMGFKKTDLPISQQNGNTLSTILTPSCGGEDPLLTLCSYLNCFTRRTPRTIGELVSYFHHFGIELHNYDQKALSSLGTALSTPHAYCPDWDCLGASDFQAARRIRGSESLNATHDHLKSLPKQFGDNLGHLHRHPQLLPTTYHSHALYLLVFEYTIFHFLNVLPCSQLFRLPRRPTSSTSRQYSFTGRGYSYLATTSTASMTPWANIVTS</sequence>
<dbReference type="EMBL" id="LK391708">
    <property type="protein sequence ID" value="CDR94956.1"/>
    <property type="molecule type" value="Genomic_DNA"/>
</dbReference>
<feature type="compositionally biased region" description="Pro residues" evidence="1">
    <location>
        <begin position="1388"/>
        <end position="1403"/>
    </location>
</feature>
<feature type="compositionally biased region" description="Polar residues" evidence="1">
    <location>
        <begin position="491"/>
        <end position="506"/>
    </location>
</feature>
<feature type="compositionally biased region" description="Basic and acidic residues" evidence="1">
    <location>
        <begin position="695"/>
        <end position="705"/>
    </location>
</feature>
<protein>
    <recommendedName>
        <fullName evidence="4">Ribosome-binding protein 1</fullName>
    </recommendedName>
</protein>
<evidence type="ECO:0000313" key="2">
    <source>
        <dbReference type="EMBL" id="CDR94956.1"/>
    </source>
</evidence>
<feature type="region of interest" description="Disordered" evidence="1">
    <location>
        <begin position="421"/>
        <end position="663"/>
    </location>
</feature>
<feature type="region of interest" description="Disordered" evidence="1">
    <location>
        <begin position="679"/>
        <end position="710"/>
    </location>
</feature>
<reference evidence="3" key="1">
    <citation type="submission" date="2014-06" db="EMBL/GenBank/DDBJ databases">
        <authorList>
            <person name="Aslett M."/>
            <person name="De Silva N."/>
        </authorList>
    </citation>
    <scope>NUCLEOTIDE SEQUENCE [LARGE SCALE GENOMIC DNA]</scope>
    <source>
        <strain evidence="3">Bond</strain>
    </source>
</reference>
<dbReference type="OrthoDB" id="10044771at2759"/>
<dbReference type="GeneID" id="24563497"/>
<keyword evidence="3" id="KW-1185">Reference proteome</keyword>
<dbReference type="RefSeq" id="XP_012767142.1">
    <property type="nucleotide sequence ID" value="XM_012911688.1"/>
</dbReference>
<dbReference type="Proteomes" id="UP000033188">
    <property type="component" value="Chromosome 2"/>
</dbReference>
<accession>A0A061D2G0</accession>
<feature type="region of interest" description="Disordered" evidence="1">
    <location>
        <begin position="924"/>
        <end position="956"/>
    </location>
</feature>
<organism evidence="2 3">
    <name type="scientific">Babesia bigemina</name>
    <dbReference type="NCBI Taxonomy" id="5866"/>
    <lineage>
        <taxon>Eukaryota</taxon>
        <taxon>Sar</taxon>
        <taxon>Alveolata</taxon>
        <taxon>Apicomplexa</taxon>
        <taxon>Aconoidasida</taxon>
        <taxon>Piroplasmida</taxon>
        <taxon>Babesiidae</taxon>
        <taxon>Babesia</taxon>
    </lineage>
</organism>
<gene>
    <name evidence="2" type="ORF">BBBOND_0201130</name>
</gene>
<feature type="compositionally biased region" description="Polar residues" evidence="1">
    <location>
        <begin position="1369"/>
        <end position="1381"/>
    </location>
</feature>
<evidence type="ECO:0000256" key="1">
    <source>
        <dbReference type="SAM" id="MobiDB-lite"/>
    </source>
</evidence>